<dbReference type="EMBL" id="QUAL01000025">
    <property type="protein sequence ID" value="RIQ34865.1"/>
    <property type="molecule type" value="Genomic_DNA"/>
</dbReference>
<dbReference type="InterPro" id="IPR050266">
    <property type="entry name" value="AB_hydrolase_sf"/>
</dbReference>
<gene>
    <name evidence="2" type="ORF">DY240_03095</name>
</gene>
<dbReference type="GO" id="GO:0016787">
    <property type="term" value="F:hydrolase activity"/>
    <property type="evidence" value="ECO:0007669"/>
    <property type="project" value="UniProtKB-KW"/>
</dbReference>
<dbReference type="InterPro" id="IPR000073">
    <property type="entry name" value="AB_hydrolase_1"/>
</dbReference>
<dbReference type="PANTHER" id="PTHR43798">
    <property type="entry name" value="MONOACYLGLYCEROL LIPASE"/>
    <property type="match status" value="1"/>
</dbReference>
<comment type="caution">
    <text evidence="2">The sequence shown here is derived from an EMBL/GenBank/DDBJ whole genome shotgun (WGS) entry which is preliminary data.</text>
</comment>
<reference evidence="2 3" key="1">
    <citation type="submission" date="2018-09" db="EMBL/GenBank/DDBJ databases">
        <title>Isolation, diversity and antifungal activity of actinobacteria from wheat.</title>
        <authorList>
            <person name="Han C."/>
        </authorList>
    </citation>
    <scope>NUCLEOTIDE SEQUENCE [LARGE SCALE GENOMIC DNA]</scope>
    <source>
        <strain evidence="2 3">NEAU-YY265</strain>
    </source>
</reference>
<name>A0A418KW29_9ACTN</name>
<dbReference type="Gene3D" id="3.40.50.1820">
    <property type="entry name" value="alpha/beta hydrolase"/>
    <property type="match status" value="1"/>
</dbReference>
<feature type="domain" description="AB hydrolase-1" evidence="1">
    <location>
        <begin position="40"/>
        <end position="246"/>
    </location>
</feature>
<dbReference type="SUPFAM" id="SSF53474">
    <property type="entry name" value="alpha/beta-Hydrolases"/>
    <property type="match status" value="1"/>
</dbReference>
<organism evidence="2 3">
    <name type="scientific">Jiangella rhizosphaerae</name>
    <dbReference type="NCBI Taxonomy" id="2293569"/>
    <lineage>
        <taxon>Bacteria</taxon>
        <taxon>Bacillati</taxon>
        <taxon>Actinomycetota</taxon>
        <taxon>Actinomycetes</taxon>
        <taxon>Jiangellales</taxon>
        <taxon>Jiangellaceae</taxon>
        <taxon>Jiangella</taxon>
    </lineage>
</organism>
<keyword evidence="3" id="KW-1185">Reference proteome</keyword>
<dbReference type="InterPro" id="IPR029058">
    <property type="entry name" value="AB_hydrolase_fold"/>
</dbReference>
<dbReference type="PANTHER" id="PTHR43798:SF6">
    <property type="entry name" value="HYDROLASE, PUTATIVE (AFU_ORTHOLOGUE AFUA_4G13070)-RELATED"/>
    <property type="match status" value="1"/>
</dbReference>
<accession>A0A418KW29</accession>
<sequence length="256" mass="26843">MVLAYETRGVGRPLVVLPWFGLDRGSAVAAFEPVFEGRPGWRRVYVDLPGTGGSPGGEPTSDAIRAAVADLLTSFDRPVALAGCSYGGYLAAGVARRVPGRVAGLLLVCSGVTIAAAERTLPPAPSTPPPAGWLDGIAPELAPHLATALGNRTAEVARRVSAVVTATMTGDDEFLDRLRPAGYRLSDEDDAVRYAGPAALLTGRQDLIAGYADQFGALEHYPDGAYAVEPEAGHYLPFEQPAVFADLVGHWLARLP</sequence>
<dbReference type="RefSeq" id="WP_119658506.1">
    <property type="nucleotide sequence ID" value="NZ_QUAL01000025.1"/>
</dbReference>
<dbReference type="Pfam" id="PF12697">
    <property type="entry name" value="Abhydrolase_6"/>
    <property type="match status" value="1"/>
</dbReference>
<dbReference type="Proteomes" id="UP000284057">
    <property type="component" value="Unassembled WGS sequence"/>
</dbReference>
<proteinExistence type="predicted"/>
<dbReference type="AlphaFoldDB" id="A0A418KW29"/>
<keyword evidence="2" id="KW-0378">Hydrolase</keyword>
<evidence type="ECO:0000313" key="2">
    <source>
        <dbReference type="EMBL" id="RIQ34865.1"/>
    </source>
</evidence>
<dbReference type="OrthoDB" id="27092at2"/>
<evidence type="ECO:0000259" key="1">
    <source>
        <dbReference type="Pfam" id="PF12697"/>
    </source>
</evidence>
<protein>
    <submittedName>
        <fullName evidence="2">Alpha/beta hydrolase</fullName>
    </submittedName>
</protein>
<evidence type="ECO:0000313" key="3">
    <source>
        <dbReference type="Proteomes" id="UP000284057"/>
    </source>
</evidence>